<feature type="compositionally biased region" description="Acidic residues" evidence="4">
    <location>
        <begin position="184"/>
        <end position="234"/>
    </location>
</feature>
<evidence type="ECO:0000256" key="1">
    <source>
        <dbReference type="ARBA" id="ARBA00022669"/>
    </source>
</evidence>
<feature type="domain" description="LysM" evidence="5">
    <location>
        <begin position="348"/>
        <end position="394"/>
    </location>
</feature>
<evidence type="ECO:0000256" key="3">
    <source>
        <dbReference type="ARBA" id="ARBA00044955"/>
    </source>
</evidence>
<accession>A0AAV9T4V5</accession>
<dbReference type="Proteomes" id="UP001327957">
    <property type="component" value="Unassembled WGS sequence"/>
</dbReference>
<feature type="region of interest" description="Disordered" evidence="4">
    <location>
        <begin position="318"/>
        <end position="338"/>
    </location>
</feature>
<dbReference type="GO" id="GO:0008061">
    <property type="term" value="F:chitin binding"/>
    <property type="evidence" value="ECO:0007669"/>
    <property type="project" value="UniProtKB-KW"/>
</dbReference>
<dbReference type="EMBL" id="JASAOK010000045">
    <property type="protein sequence ID" value="KAK6212159.1"/>
    <property type="molecule type" value="Genomic_DNA"/>
</dbReference>
<dbReference type="AlphaFoldDB" id="A0AAV9T4V5"/>
<feature type="region of interest" description="Disordered" evidence="4">
    <location>
        <begin position="177"/>
        <end position="245"/>
    </location>
</feature>
<proteinExistence type="inferred from homology"/>
<dbReference type="CDD" id="cd00118">
    <property type="entry name" value="LysM"/>
    <property type="match status" value="1"/>
</dbReference>
<evidence type="ECO:0000259" key="5">
    <source>
        <dbReference type="PROSITE" id="PS51782"/>
    </source>
</evidence>
<sequence>MEPDNFDARTLAELPTHHSLYRRDVYQRTCLNMISTGIHKWGFVVYRCTYGDDELWDRYLTQLKRFCHDDLVENRRAELLEQYLDWVVIEDRAMLDNASRSDVRKHFNQWVSEQNVPAVPARAITNKLPIQLPRFRYCLYVDKQCLDTVIQFQEANDGTALFQSSLPPMVFAFIDRTWTPDGTDGTDDDDDCGEYEVEGDKGEEDGEEGDGEDEEEEDEEEDDNGEEGEEENEANDGGYPLIEGCDRKDTGNACDYVLSEWRNDTDSTPRECDDCILGPMQLEVSSPIGHTEARAGEFKAAISSCSVKGYAYTSPPPYVQSQTSTSPESPTVVPQDWSARRMSSECATTYRVQEGDTCDSIAVAQEVPSRDLVEANHKLDGWCGGLEAGMDLCLPAKCKVHPLKPEDSCESLLEAYGAGQKSLAEWNPRLYIQCDTLNAITGYICVGHQQQAA</sequence>
<evidence type="ECO:0000313" key="6">
    <source>
        <dbReference type="EMBL" id="KAK6212159.1"/>
    </source>
</evidence>
<dbReference type="PROSITE" id="PS51782">
    <property type="entry name" value="LYSM"/>
    <property type="match status" value="1"/>
</dbReference>
<comment type="caution">
    <text evidence="6">The sequence shown here is derived from an EMBL/GenBank/DDBJ whole genome shotgun (WGS) entry which is preliminary data.</text>
</comment>
<organism evidence="6 7">
    <name type="scientific">Colletotrichum tabaci</name>
    <dbReference type="NCBI Taxonomy" id="1209068"/>
    <lineage>
        <taxon>Eukaryota</taxon>
        <taxon>Fungi</taxon>
        <taxon>Dikarya</taxon>
        <taxon>Ascomycota</taxon>
        <taxon>Pezizomycotina</taxon>
        <taxon>Sordariomycetes</taxon>
        <taxon>Hypocreomycetidae</taxon>
        <taxon>Glomerellales</taxon>
        <taxon>Glomerellaceae</taxon>
        <taxon>Colletotrichum</taxon>
        <taxon>Colletotrichum destructivum species complex</taxon>
    </lineage>
</organism>
<evidence type="ECO:0000256" key="2">
    <source>
        <dbReference type="ARBA" id="ARBA00023026"/>
    </source>
</evidence>
<comment type="similarity">
    <text evidence="3">Belongs to the secreted LysM effector family.</text>
</comment>
<keyword evidence="7" id="KW-1185">Reference proteome</keyword>
<dbReference type="PANTHER" id="PTHR34997:SF1">
    <property type="entry name" value="PEPTIDOGLYCAN-BINDING LYSIN DOMAIN"/>
    <property type="match status" value="1"/>
</dbReference>
<dbReference type="SMART" id="SM00257">
    <property type="entry name" value="LysM"/>
    <property type="match status" value="2"/>
</dbReference>
<keyword evidence="2" id="KW-0843">Virulence</keyword>
<reference evidence="6 7" key="1">
    <citation type="submission" date="2023-04" db="EMBL/GenBank/DDBJ databases">
        <title>Colletotrichum tabacum stain YC1 causing leaf anthracnose on Nicotiana tabacum(L.) cv.</title>
        <authorList>
            <person name="Ji Z."/>
            <person name="Wang M."/>
            <person name="Zhang J."/>
            <person name="Wang N."/>
            <person name="Zhou Z."/>
        </authorList>
    </citation>
    <scope>NUCLEOTIDE SEQUENCE [LARGE SCALE GENOMIC DNA]</scope>
    <source>
        <strain evidence="6 7">YC1</strain>
    </source>
</reference>
<dbReference type="PANTHER" id="PTHR34997">
    <property type="entry name" value="AM15"/>
    <property type="match status" value="1"/>
</dbReference>
<dbReference type="Pfam" id="PF01476">
    <property type="entry name" value="LysM"/>
    <property type="match status" value="2"/>
</dbReference>
<keyword evidence="1" id="KW-0147">Chitin-binding</keyword>
<dbReference type="InterPro" id="IPR052210">
    <property type="entry name" value="LysM1-like"/>
</dbReference>
<evidence type="ECO:0000256" key="4">
    <source>
        <dbReference type="SAM" id="MobiDB-lite"/>
    </source>
</evidence>
<protein>
    <submittedName>
        <fullName evidence="6">LysM domain-containing protein</fullName>
    </submittedName>
</protein>
<dbReference type="Gene3D" id="3.10.350.10">
    <property type="entry name" value="LysM domain"/>
    <property type="match status" value="2"/>
</dbReference>
<dbReference type="InterPro" id="IPR036779">
    <property type="entry name" value="LysM_dom_sf"/>
</dbReference>
<gene>
    <name evidence="6" type="ORF">QIS74_10113</name>
</gene>
<dbReference type="InterPro" id="IPR018392">
    <property type="entry name" value="LysM"/>
</dbReference>
<evidence type="ECO:0000313" key="7">
    <source>
        <dbReference type="Proteomes" id="UP001327957"/>
    </source>
</evidence>
<feature type="compositionally biased region" description="Low complexity" evidence="4">
    <location>
        <begin position="319"/>
        <end position="335"/>
    </location>
</feature>
<name>A0AAV9T4V5_9PEZI</name>
<dbReference type="SUPFAM" id="SSF54106">
    <property type="entry name" value="LysM domain"/>
    <property type="match status" value="1"/>
</dbReference>